<dbReference type="OrthoDB" id="18358at10239"/>
<dbReference type="Proteomes" id="UP000202784">
    <property type="component" value="Segment"/>
</dbReference>
<dbReference type="EMBL" id="KU686205">
    <property type="protein sequence ID" value="AOV60507.1"/>
    <property type="molecule type" value="Genomic_DNA"/>
</dbReference>
<proteinExistence type="predicted"/>
<organism evidence="3 4">
    <name type="scientific">Synechococcus phage S-CAM9</name>
    <dbReference type="NCBI Taxonomy" id="1883369"/>
    <lineage>
        <taxon>Viruses</taxon>
        <taxon>Duplodnaviria</taxon>
        <taxon>Heunggongvirae</taxon>
        <taxon>Uroviricota</taxon>
        <taxon>Caudoviricetes</taxon>
        <taxon>Pantevenvirales</taxon>
        <taxon>Kyanoviridae</taxon>
        <taxon>Kanaloavirus</taxon>
        <taxon>Kanaloavirus scam9</taxon>
    </lineage>
</organism>
<evidence type="ECO:0000313" key="1">
    <source>
        <dbReference type="EMBL" id="AOV60279.1"/>
    </source>
</evidence>
<evidence type="ECO:0000313" key="5">
    <source>
        <dbReference type="Proteomes" id="UP000240393"/>
    </source>
</evidence>
<evidence type="ECO:0000313" key="2">
    <source>
        <dbReference type="EMBL" id="AOV60507.1"/>
    </source>
</evidence>
<sequence>MYTHQIIKRPEESEFNVPEVLSDLAQISIPVCQKILDYNEIDFSSFLRMSVNVTSSCDKILKSVPHVDHYYDHKNLIIYFSSTGGRTFVGNESYDPVEDSAITFNSETHYLETPKSGRRIVLVATYI</sequence>
<dbReference type="Proteomes" id="UP000240393">
    <property type="component" value="Segment"/>
</dbReference>
<dbReference type="RefSeq" id="YP_009322568.1">
    <property type="nucleotide sequence ID" value="NC_031922.1"/>
</dbReference>
<gene>
    <name evidence="3" type="ORF">N161109_133</name>
    <name evidence="1" type="ORF">S050808_132</name>
    <name evidence="2" type="ORF">S820908_132</name>
</gene>
<dbReference type="EMBL" id="KU686204">
    <property type="protein sequence ID" value="AOV60279.1"/>
    <property type="molecule type" value="Genomic_DNA"/>
</dbReference>
<dbReference type="EMBL" id="KU686206">
    <property type="protein sequence ID" value="AOV60736.1"/>
    <property type="molecule type" value="Genomic_DNA"/>
</dbReference>
<keyword evidence="4" id="KW-1185">Reference proteome</keyword>
<name>A0A1D8KPX0_9CAUD</name>
<evidence type="ECO:0000313" key="4">
    <source>
        <dbReference type="Proteomes" id="UP000202784"/>
    </source>
</evidence>
<protein>
    <submittedName>
        <fullName evidence="3">Uncharacterized protein</fullName>
    </submittedName>
</protein>
<dbReference type="KEGG" id="vg:30307717"/>
<evidence type="ECO:0000313" key="3">
    <source>
        <dbReference type="EMBL" id="AOV60736.1"/>
    </source>
</evidence>
<dbReference type="GeneID" id="30307717"/>
<accession>A0A1D8KPX0</accession>
<reference evidence="4 5" key="1">
    <citation type="journal article" date="2016" name="Virology">
        <title>The genomic content and context of auxiliary metabolic genes in marine cyanomyoviruses.</title>
        <authorList>
            <person name="Crummett L.T."/>
            <person name="Puxty R.J."/>
            <person name="Weihe C."/>
            <person name="Marston M.F."/>
            <person name="Martiny J.B."/>
        </authorList>
    </citation>
    <scope>NUCLEOTIDE SEQUENCE [LARGE SCALE GENOMIC DNA]</scope>
    <source>
        <strain evidence="1">0808SB05</strain>
        <strain evidence="2">0908SB82</strain>
        <strain evidence="3">1109NB16</strain>
    </source>
</reference>
<dbReference type="Proteomes" id="UP000241903">
    <property type="component" value="Segment"/>
</dbReference>